<feature type="non-terminal residue" evidence="7">
    <location>
        <position position="176"/>
    </location>
</feature>
<evidence type="ECO:0000256" key="1">
    <source>
        <dbReference type="ARBA" id="ARBA00004141"/>
    </source>
</evidence>
<keyword evidence="3 5" id="KW-1133">Transmembrane helix</keyword>
<dbReference type="EMBL" id="UPTC01003988">
    <property type="protein sequence ID" value="VBB34729.1"/>
    <property type="molecule type" value="Genomic_DNA"/>
</dbReference>
<comment type="subcellular location">
    <subcellularLocation>
        <location evidence="1">Membrane</location>
        <topology evidence="1">Multi-pass membrane protein</topology>
    </subcellularLocation>
</comment>
<evidence type="ECO:0000313" key="8">
    <source>
        <dbReference type="Proteomes" id="UP000276991"/>
    </source>
</evidence>
<dbReference type="GO" id="GO:0022857">
    <property type="term" value="F:transmembrane transporter activity"/>
    <property type="evidence" value="ECO:0007669"/>
    <property type="project" value="InterPro"/>
</dbReference>
<dbReference type="PROSITE" id="PS50850">
    <property type="entry name" value="MFS"/>
    <property type="match status" value="1"/>
</dbReference>
<dbReference type="AlphaFoldDB" id="A0A498SQY5"/>
<keyword evidence="8" id="KW-1185">Reference proteome</keyword>
<dbReference type="OrthoDB" id="3936150at2759"/>
<dbReference type="GO" id="GO:0016020">
    <property type="term" value="C:membrane"/>
    <property type="evidence" value="ECO:0007669"/>
    <property type="project" value="UniProtKB-SubCell"/>
</dbReference>
<keyword evidence="4 5" id="KW-0472">Membrane</keyword>
<name>A0A498SQY5_ACAVI</name>
<reference evidence="7 8" key="1">
    <citation type="submission" date="2018-08" db="EMBL/GenBank/DDBJ databases">
        <authorList>
            <person name="Laetsch R D."/>
            <person name="Stevens L."/>
            <person name="Kumar S."/>
            <person name="Blaxter L. M."/>
        </authorList>
    </citation>
    <scope>NUCLEOTIDE SEQUENCE [LARGE SCALE GENOMIC DNA]</scope>
</reference>
<dbReference type="InterPro" id="IPR020846">
    <property type="entry name" value="MFS_dom"/>
</dbReference>
<keyword evidence="2 5" id="KW-0812">Transmembrane</keyword>
<organism evidence="7 8">
    <name type="scientific">Acanthocheilonema viteae</name>
    <name type="common">Filarial nematode worm</name>
    <name type="synonym">Dipetalonema viteae</name>
    <dbReference type="NCBI Taxonomy" id="6277"/>
    <lineage>
        <taxon>Eukaryota</taxon>
        <taxon>Metazoa</taxon>
        <taxon>Ecdysozoa</taxon>
        <taxon>Nematoda</taxon>
        <taxon>Chromadorea</taxon>
        <taxon>Rhabditida</taxon>
        <taxon>Spirurina</taxon>
        <taxon>Spiruromorpha</taxon>
        <taxon>Filarioidea</taxon>
        <taxon>Onchocercidae</taxon>
        <taxon>Acanthocheilonema</taxon>
    </lineage>
</organism>
<dbReference type="Pfam" id="PF00083">
    <property type="entry name" value="Sugar_tr"/>
    <property type="match status" value="1"/>
</dbReference>
<dbReference type="SUPFAM" id="SSF103473">
    <property type="entry name" value="MFS general substrate transporter"/>
    <property type="match status" value="1"/>
</dbReference>
<dbReference type="InterPro" id="IPR036259">
    <property type="entry name" value="MFS_trans_sf"/>
</dbReference>
<feature type="transmembrane region" description="Helical" evidence="5">
    <location>
        <begin position="137"/>
        <end position="168"/>
    </location>
</feature>
<feature type="domain" description="Major facilitator superfamily (MFS) profile" evidence="6">
    <location>
        <begin position="30"/>
        <end position="176"/>
    </location>
</feature>
<proteinExistence type="predicted"/>
<evidence type="ECO:0000256" key="5">
    <source>
        <dbReference type="SAM" id="Phobius"/>
    </source>
</evidence>
<evidence type="ECO:0000313" key="7">
    <source>
        <dbReference type="EMBL" id="VBB34729.1"/>
    </source>
</evidence>
<feature type="transmembrane region" description="Helical" evidence="5">
    <location>
        <begin position="107"/>
        <end position="125"/>
    </location>
</feature>
<evidence type="ECO:0000256" key="2">
    <source>
        <dbReference type="ARBA" id="ARBA00022692"/>
    </source>
</evidence>
<sequence>MTKGITERKDLGDFIELGKYTGFLCLLYELLVVSQVSNLIYMIYGGAAVHVKGCDGHMFDGVTPKQQCAQYNSYVNSTEGCLDPILSADFESVGNEFHYFCDSANQVKISISLQMIGIMFGAMTFGQLSDMFGRRAILLFGTIGLIISGLASTFVNSLVAFTVARFFVMFFTGGKH</sequence>
<evidence type="ECO:0000256" key="4">
    <source>
        <dbReference type="ARBA" id="ARBA00023136"/>
    </source>
</evidence>
<evidence type="ECO:0000259" key="6">
    <source>
        <dbReference type="PROSITE" id="PS50850"/>
    </source>
</evidence>
<protein>
    <recommendedName>
        <fullName evidence="6">Major facilitator superfamily (MFS) profile domain-containing protein</fullName>
    </recommendedName>
</protein>
<dbReference type="InterPro" id="IPR005828">
    <property type="entry name" value="MFS_sugar_transport-like"/>
</dbReference>
<gene>
    <name evidence="7" type="ORF">NAV_LOCUS9520</name>
</gene>
<accession>A0A498SQY5</accession>
<evidence type="ECO:0000256" key="3">
    <source>
        <dbReference type="ARBA" id="ARBA00022989"/>
    </source>
</evidence>
<dbReference type="STRING" id="6277.A0A498SQY5"/>
<dbReference type="Proteomes" id="UP000276991">
    <property type="component" value="Unassembled WGS sequence"/>
</dbReference>
<dbReference type="Gene3D" id="1.20.1250.20">
    <property type="entry name" value="MFS general substrate transporter like domains"/>
    <property type="match status" value="1"/>
</dbReference>
<dbReference type="PANTHER" id="PTHR24064">
    <property type="entry name" value="SOLUTE CARRIER FAMILY 22 MEMBER"/>
    <property type="match status" value="1"/>
</dbReference>